<sequence length="577" mass="65322">MATRATRRATTSDVVTRYARSVVTGKEIAGPHVRDACRRHLDDLEHGPARGLKWSVKAANRAVNFFGDVLRLNGGEFEGLPFRLLDWQAFVIGSLFGWLRVDGSRRFREAYVESGKGSGKSPLAAGVGLYMLTADDEMRAEVYAAATRRDQAMILFRDAVAMVDLSPELSRRLLKSGRGERCYNLAYLAKGSFFRPISSDSSGQSGPRPHCALIDEVHEHRDRTVIDIMQAGKKGRRQPLIFQITNSGVDRTSLCYEKHEYGAKVSERVLDDDAFFAYICALDEGEDPFNDEACWVKANPSLGVTIQKSYLDEQVRQARGMPSLESVVRRLNFCEWVDAENPWITGELWRACESETLTLADFDDAVVYGGLDLSGLRDLTALAVAKRNPDDSVDALVEFWTPEGTMLERARHDHVPYDAWVRKGHLFATRGKVIKYDEAVKRLAHHVERMHFEGIAYDPYRIKYFRDELESAALALNMVPHGQGFYRSQDSQLWMPRSIELLEQLIFSGKLRVVFNPCLRWNVSCAVIEQDAKNNRMFRKRKENGRRIDGIVALAMAVGYALSKASEREPEYQMFVI</sequence>
<name>A0ACC6RQP4_9BURK</name>
<keyword evidence="2" id="KW-1185">Reference proteome</keyword>
<dbReference type="Proteomes" id="UP001392318">
    <property type="component" value="Unassembled WGS sequence"/>
</dbReference>
<organism evidence="1 2">
    <name type="scientific">Paraburkholderia unamae</name>
    <dbReference type="NCBI Taxonomy" id="219649"/>
    <lineage>
        <taxon>Bacteria</taxon>
        <taxon>Pseudomonadati</taxon>
        <taxon>Pseudomonadota</taxon>
        <taxon>Betaproteobacteria</taxon>
        <taxon>Burkholderiales</taxon>
        <taxon>Burkholderiaceae</taxon>
        <taxon>Paraburkholderia</taxon>
    </lineage>
</organism>
<keyword evidence="1" id="KW-0255">Endonuclease</keyword>
<dbReference type="EMBL" id="JAYMRU010000024">
    <property type="protein sequence ID" value="MEM5403784.1"/>
    <property type="molecule type" value="Genomic_DNA"/>
</dbReference>
<accession>A0ACC6RQP4</accession>
<keyword evidence="1" id="KW-0540">Nuclease</keyword>
<evidence type="ECO:0000313" key="1">
    <source>
        <dbReference type="EMBL" id="MEM5403784.1"/>
    </source>
</evidence>
<keyword evidence="1" id="KW-0378">Hydrolase</keyword>
<gene>
    <name evidence="1" type="ORF">VSR83_27745</name>
</gene>
<protein>
    <submittedName>
        <fullName evidence="1">Terminase TerL endonuclease subunit</fullName>
    </submittedName>
</protein>
<comment type="caution">
    <text evidence="1">The sequence shown here is derived from an EMBL/GenBank/DDBJ whole genome shotgun (WGS) entry which is preliminary data.</text>
</comment>
<proteinExistence type="predicted"/>
<reference evidence="1" key="1">
    <citation type="submission" date="2024-01" db="EMBL/GenBank/DDBJ databases">
        <title>The diversity of rhizobia nodulating Mimosa spp. in eleven states of Brazil covering several biomes is determined by host plant, location, and edaphic factors.</title>
        <authorList>
            <person name="Rouws L."/>
            <person name="Barauna A."/>
            <person name="Beukes C."/>
            <person name="De Faria S.M."/>
            <person name="Gross E."/>
            <person name="Dos Reis Junior F.B."/>
            <person name="Simon M."/>
            <person name="Maluk M."/>
            <person name="Odee D.W."/>
            <person name="Kenicer G."/>
            <person name="Young J.P.W."/>
            <person name="Reis V.M."/>
            <person name="Zilli J."/>
            <person name="James E.K."/>
        </authorList>
    </citation>
    <scope>NUCLEOTIDE SEQUENCE</scope>
    <source>
        <strain evidence="1">JPY452</strain>
    </source>
</reference>
<evidence type="ECO:0000313" key="2">
    <source>
        <dbReference type="Proteomes" id="UP001392318"/>
    </source>
</evidence>